<evidence type="ECO:0000256" key="2">
    <source>
        <dbReference type="ARBA" id="ARBA00011541"/>
    </source>
</evidence>
<dbReference type="FunFam" id="1.10.150.20:FF:000002">
    <property type="entry name" value="DNA polymerase I"/>
    <property type="match status" value="1"/>
</dbReference>
<accession>A0A0R2G133</accession>
<dbReference type="CDD" id="cd06140">
    <property type="entry name" value="DNA_polA_I_Bacillus_like_exo"/>
    <property type="match status" value="1"/>
</dbReference>
<feature type="domain" description="5'-3' exonuclease" evidence="19">
    <location>
        <begin position="5"/>
        <end position="268"/>
    </location>
</feature>
<dbReference type="InterPro" id="IPR029060">
    <property type="entry name" value="PIN-like_dom_sf"/>
</dbReference>
<dbReference type="FunFam" id="1.20.1060.10:FF:000001">
    <property type="entry name" value="DNA polymerase I"/>
    <property type="match status" value="1"/>
</dbReference>
<dbReference type="RefSeq" id="WP_056990163.1">
    <property type="nucleotide sequence ID" value="NZ_JQAR01000001.1"/>
</dbReference>
<comment type="similarity">
    <text evidence="1 17">Belongs to the DNA polymerase type-A family.</text>
</comment>
<reference evidence="21 22" key="1">
    <citation type="journal article" date="2015" name="Genome Announc.">
        <title>Expanding the biotechnology potential of lactobacilli through comparative genomics of 213 strains and associated genera.</title>
        <authorList>
            <person name="Sun Z."/>
            <person name="Harris H.M."/>
            <person name="McCann A."/>
            <person name="Guo C."/>
            <person name="Argimon S."/>
            <person name="Zhang W."/>
            <person name="Yang X."/>
            <person name="Jeffery I.B."/>
            <person name="Cooney J.C."/>
            <person name="Kagawa T.F."/>
            <person name="Liu W."/>
            <person name="Song Y."/>
            <person name="Salvetti E."/>
            <person name="Wrobel A."/>
            <person name="Rasinkangas P."/>
            <person name="Parkhill J."/>
            <person name="Rea M.C."/>
            <person name="O'Sullivan O."/>
            <person name="Ritari J."/>
            <person name="Douillard F.P."/>
            <person name="Paul Ross R."/>
            <person name="Yang R."/>
            <person name="Briner A.E."/>
            <person name="Felis G.E."/>
            <person name="de Vos W.M."/>
            <person name="Barrangou R."/>
            <person name="Klaenhammer T.R."/>
            <person name="Caufield P.W."/>
            <person name="Cui Y."/>
            <person name="Zhang H."/>
            <person name="O'Toole P.W."/>
        </authorList>
    </citation>
    <scope>NUCLEOTIDE SEQUENCE [LARGE SCALE GENOMIC DNA]</scope>
    <source>
        <strain evidence="21 22">ATCC 27304</strain>
    </source>
</reference>
<dbReference type="AlphaFoldDB" id="A0A0R2G133"/>
<dbReference type="SMART" id="SM00475">
    <property type="entry name" value="53EXOc"/>
    <property type="match status" value="1"/>
</dbReference>
<evidence type="ECO:0000256" key="13">
    <source>
        <dbReference type="ARBA" id="ARBA00023125"/>
    </source>
</evidence>
<evidence type="ECO:0000256" key="17">
    <source>
        <dbReference type="RuleBase" id="RU004460"/>
    </source>
</evidence>
<evidence type="ECO:0000256" key="3">
    <source>
        <dbReference type="ARBA" id="ARBA00012417"/>
    </source>
</evidence>
<dbReference type="Pfam" id="PF22619">
    <property type="entry name" value="DNA_polI_exo1"/>
    <property type="match status" value="1"/>
</dbReference>
<dbReference type="Gene3D" id="1.10.150.20">
    <property type="entry name" value="5' to 3' exonuclease, C-terminal subdomain"/>
    <property type="match status" value="2"/>
</dbReference>
<dbReference type="EMBL" id="JQAR01000001">
    <property type="protein sequence ID" value="KRN34232.1"/>
    <property type="molecule type" value="Genomic_DNA"/>
</dbReference>
<evidence type="ECO:0000313" key="21">
    <source>
        <dbReference type="EMBL" id="KRN34232.1"/>
    </source>
</evidence>
<dbReference type="GO" id="GO:0003677">
    <property type="term" value="F:DNA binding"/>
    <property type="evidence" value="ECO:0007669"/>
    <property type="project" value="UniProtKB-UniRule"/>
</dbReference>
<proteinExistence type="inferred from homology"/>
<keyword evidence="7 17" id="KW-0235">DNA replication</keyword>
<evidence type="ECO:0000256" key="14">
    <source>
        <dbReference type="ARBA" id="ARBA00023204"/>
    </source>
</evidence>
<dbReference type="Gene3D" id="3.30.70.370">
    <property type="match status" value="1"/>
</dbReference>
<keyword evidence="5 17" id="KW-0808">Transferase</keyword>
<sequence length="893" mass="101636">MNKQKKLLLVDGNSVAFRAFFALHQSLERFVNHNGLHTTAIYGFKNMLDKIIEKVQPTYILVAFDAGKKTFRTEKFDEYKEGRSKTPSELSEQFPYIRNLLTAYGIKSYELANFEADDIIGTLAYEAENQGFKVTVVTGDRDLTQLTTDKTTVAVTQKGVTEVEEYTPAHVFEKFGIRPDQIIDMKGLVGDNSDNYPGVTKVGEKTAIKLLKQFETIEGIYENLDSIKASKMKEHLIEDRKLAFLCKDLARILRNAPIEVTVDDAKWSGPVEEELRSFYEEMDFKSFLAKMSFSSSDNNSQTKQNKTPKLEYQKLDKQSSSEIVFEKNTTISFYLEMSGENYHQAQFAGFALKVGSKIYVSRDVEILKEANIKDLLENKTVKIDLFDGKRTFVGLKRLGIDLASVDFDMLLVSYLLDSSDNNNDFGKLAHQHDYFDVASDEEVYGKGAKYQIPAEDDIFFEHLAGKVQAIEQLKESLMKKLYENKQEELYFEIERPLSLVLGEMEVAGIRLDKSRLEEMSSKLKERLTELEQAIHTEAGENFNINSPKQLGVILFEKLKLPVIKKTKTGYSTAVGVLEELRGMAPIIDNILKYRQVAKIQSTYVEGLLKVVSQKDGKVHTRYTQTLTATGRLSSVDPNLQNIPVRLEEGRQIRKAFVPEKAGWEIFSSDYSQIELRVLAHISHDKNMQAAFNEGADIHANTAIQIFGLDSASEVTSNMRRQAKAVNFGIVYGISDYGLAQNIGITRKQAKSFITRYFEIFPGVKQYMDEIVEKAHEQGYVETLFKRRRYLPEIKSKNFNLRSFAERTAMNTPIQGSAADIIKVAMINMQKMLRREKFEAKMLLQVHDELIFEVPDKEIAALEKFVPKVMDQAVSLEVPLKVESAHGKTWFDAK</sequence>
<dbReference type="InterPro" id="IPR008918">
    <property type="entry name" value="HhH2"/>
</dbReference>
<dbReference type="CDD" id="cd08637">
    <property type="entry name" value="DNA_pol_A_pol_I_C"/>
    <property type="match status" value="1"/>
</dbReference>
<comment type="catalytic activity">
    <reaction evidence="15 17">
        <text>DNA(n) + a 2'-deoxyribonucleoside 5'-triphosphate = DNA(n+1) + diphosphate</text>
        <dbReference type="Rhea" id="RHEA:22508"/>
        <dbReference type="Rhea" id="RHEA-COMP:17339"/>
        <dbReference type="Rhea" id="RHEA-COMP:17340"/>
        <dbReference type="ChEBI" id="CHEBI:33019"/>
        <dbReference type="ChEBI" id="CHEBI:61560"/>
        <dbReference type="ChEBI" id="CHEBI:173112"/>
        <dbReference type="EC" id="2.7.7.7"/>
    </reaction>
</comment>
<evidence type="ECO:0000256" key="6">
    <source>
        <dbReference type="ARBA" id="ARBA00022695"/>
    </source>
</evidence>
<dbReference type="CDD" id="cd09859">
    <property type="entry name" value="PIN_53EXO"/>
    <property type="match status" value="1"/>
</dbReference>
<keyword evidence="10" id="KW-0378">Hydrolase</keyword>
<dbReference type="SUPFAM" id="SSF56672">
    <property type="entry name" value="DNA/RNA polymerases"/>
    <property type="match status" value="1"/>
</dbReference>
<dbReference type="NCBIfam" id="TIGR00593">
    <property type="entry name" value="pola"/>
    <property type="match status" value="1"/>
</dbReference>
<evidence type="ECO:0000256" key="10">
    <source>
        <dbReference type="ARBA" id="ARBA00022801"/>
    </source>
</evidence>
<evidence type="ECO:0000259" key="18">
    <source>
        <dbReference type="SMART" id="SM00474"/>
    </source>
</evidence>
<feature type="domain" description="DNA-directed DNA polymerase family A palm" evidence="20">
    <location>
        <begin position="649"/>
        <end position="857"/>
    </location>
</feature>
<keyword evidence="13 17" id="KW-0238">DNA-binding</keyword>
<keyword evidence="8" id="KW-0540">Nuclease</keyword>
<dbReference type="PANTHER" id="PTHR10133:SF27">
    <property type="entry name" value="DNA POLYMERASE NU"/>
    <property type="match status" value="1"/>
</dbReference>
<evidence type="ECO:0000256" key="7">
    <source>
        <dbReference type="ARBA" id="ARBA00022705"/>
    </source>
</evidence>
<evidence type="ECO:0000256" key="4">
    <source>
        <dbReference type="ARBA" id="ARBA00020311"/>
    </source>
</evidence>
<dbReference type="Proteomes" id="UP000051727">
    <property type="component" value="Unassembled WGS sequence"/>
</dbReference>
<dbReference type="SUPFAM" id="SSF53098">
    <property type="entry name" value="Ribonuclease H-like"/>
    <property type="match status" value="1"/>
</dbReference>
<protein>
    <recommendedName>
        <fullName evidence="4 16">DNA polymerase I</fullName>
        <ecNumber evidence="3 16">2.7.7.7</ecNumber>
    </recommendedName>
</protein>
<dbReference type="InterPro" id="IPR020046">
    <property type="entry name" value="5-3_exonucl_a-hlix_arch_N"/>
</dbReference>
<dbReference type="InterPro" id="IPR054690">
    <property type="entry name" value="DNA_polI_exonuclease"/>
</dbReference>
<comment type="caution">
    <text evidence="21">The sequence shown here is derived from an EMBL/GenBank/DDBJ whole genome shotgun (WGS) entry which is preliminary data.</text>
</comment>
<dbReference type="PRINTS" id="PR00868">
    <property type="entry name" value="DNAPOLI"/>
</dbReference>
<keyword evidence="12 17" id="KW-0239">DNA-directed DNA polymerase</keyword>
<dbReference type="Pfam" id="PF01367">
    <property type="entry name" value="5_3_exonuc"/>
    <property type="match status" value="1"/>
</dbReference>
<keyword evidence="11" id="KW-0269">Exonuclease</keyword>
<dbReference type="OrthoDB" id="9806424at2"/>
<dbReference type="SMART" id="SM00474">
    <property type="entry name" value="35EXOc"/>
    <property type="match status" value="1"/>
</dbReference>
<dbReference type="GO" id="GO:0006302">
    <property type="term" value="P:double-strand break repair"/>
    <property type="evidence" value="ECO:0007669"/>
    <property type="project" value="TreeGrafter"/>
</dbReference>
<dbReference type="InterPro" id="IPR036279">
    <property type="entry name" value="5-3_exonuclease_C_sf"/>
</dbReference>
<keyword evidence="9 17" id="KW-0227">DNA damage</keyword>
<dbReference type="InterPro" id="IPR043502">
    <property type="entry name" value="DNA/RNA_pol_sf"/>
</dbReference>
<evidence type="ECO:0000259" key="19">
    <source>
        <dbReference type="SMART" id="SM00475"/>
    </source>
</evidence>
<dbReference type="STRING" id="1618.IV36_GL000026"/>
<dbReference type="PROSITE" id="PS00447">
    <property type="entry name" value="DNA_POLYMERASE_A"/>
    <property type="match status" value="1"/>
</dbReference>
<dbReference type="InterPro" id="IPR002562">
    <property type="entry name" value="3'-5'_exonuclease_dom"/>
</dbReference>
<feature type="domain" description="3'-5' exonuclease" evidence="18">
    <location>
        <begin position="312"/>
        <end position="482"/>
    </location>
</feature>
<evidence type="ECO:0000256" key="15">
    <source>
        <dbReference type="ARBA" id="ARBA00049244"/>
    </source>
</evidence>
<comment type="subunit">
    <text evidence="2 17">Single-chain monomer with multiple functions.</text>
</comment>
<keyword evidence="6 17" id="KW-0548">Nucleotidyltransferase</keyword>
<evidence type="ECO:0000259" key="20">
    <source>
        <dbReference type="SMART" id="SM00482"/>
    </source>
</evidence>
<name>A0A0R2G133_9LACO</name>
<dbReference type="InterPro" id="IPR036397">
    <property type="entry name" value="RNaseH_sf"/>
</dbReference>
<evidence type="ECO:0000256" key="12">
    <source>
        <dbReference type="ARBA" id="ARBA00022932"/>
    </source>
</evidence>
<dbReference type="InterPro" id="IPR018320">
    <property type="entry name" value="DNA_polymerase_1"/>
</dbReference>
<dbReference type="GO" id="GO:0008408">
    <property type="term" value="F:3'-5' exonuclease activity"/>
    <property type="evidence" value="ECO:0007669"/>
    <property type="project" value="InterPro"/>
</dbReference>
<dbReference type="Gene3D" id="3.40.50.1010">
    <property type="entry name" value="5'-nuclease"/>
    <property type="match status" value="1"/>
</dbReference>
<dbReference type="InterPro" id="IPR012337">
    <property type="entry name" value="RNaseH-like_sf"/>
</dbReference>
<dbReference type="InterPro" id="IPR020045">
    <property type="entry name" value="DNA_polI_H3TH"/>
</dbReference>
<dbReference type="Gene3D" id="3.30.420.10">
    <property type="entry name" value="Ribonuclease H-like superfamily/Ribonuclease H"/>
    <property type="match status" value="1"/>
</dbReference>
<dbReference type="Pfam" id="PF00476">
    <property type="entry name" value="DNA_pol_A"/>
    <property type="match status" value="1"/>
</dbReference>
<evidence type="ECO:0000256" key="16">
    <source>
        <dbReference type="NCBIfam" id="TIGR00593"/>
    </source>
</evidence>
<dbReference type="SMART" id="SM00482">
    <property type="entry name" value="POLAc"/>
    <property type="match status" value="1"/>
</dbReference>
<evidence type="ECO:0000256" key="11">
    <source>
        <dbReference type="ARBA" id="ARBA00022839"/>
    </source>
</evidence>
<organism evidence="21 22">
    <name type="scientific">Liquorilactobacillus mali</name>
    <dbReference type="NCBI Taxonomy" id="1618"/>
    <lineage>
        <taxon>Bacteria</taxon>
        <taxon>Bacillati</taxon>
        <taxon>Bacillota</taxon>
        <taxon>Bacilli</taxon>
        <taxon>Lactobacillales</taxon>
        <taxon>Lactobacillaceae</taxon>
        <taxon>Liquorilactobacillus</taxon>
    </lineage>
</organism>
<evidence type="ECO:0000256" key="1">
    <source>
        <dbReference type="ARBA" id="ARBA00007705"/>
    </source>
</evidence>
<dbReference type="EC" id="2.7.7.7" evidence="3 16"/>
<dbReference type="SUPFAM" id="SSF47807">
    <property type="entry name" value="5' to 3' exonuclease, C-terminal subdomain"/>
    <property type="match status" value="1"/>
</dbReference>
<dbReference type="SMART" id="SM00279">
    <property type="entry name" value="HhH2"/>
    <property type="match status" value="1"/>
</dbReference>
<dbReference type="InterPro" id="IPR002298">
    <property type="entry name" value="DNA_polymerase_A"/>
</dbReference>
<dbReference type="PANTHER" id="PTHR10133">
    <property type="entry name" value="DNA POLYMERASE I"/>
    <property type="match status" value="1"/>
</dbReference>
<dbReference type="PATRIC" id="fig|1618.3.peg.26"/>
<evidence type="ECO:0000313" key="22">
    <source>
        <dbReference type="Proteomes" id="UP000051727"/>
    </source>
</evidence>
<dbReference type="GO" id="GO:0006261">
    <property type="term" value="P:DNA-templated DNA replication"/>
    <property type="evidence" value="ECO:0007669"/>
    <property type="project" value="UniProtKB-UniRule"/>
</dbReference>
<evidence type="ECO:0000256" key="8">
    <source>
        <dbReference type="ARBA" id="ARBA00022722"/>
    </source>
</evidence>
<dbReference type="Pfam" id="PF02739">
    <property type="entry name" value="5_3_exonuc_N"/>
    <property type="match status" value="1"/>
</dbReference>
<evidence type="ECO:0000256" key="9">
    <source>
        <dbReference type="ARBA" id="ARBA00022763"/>
    </source>
</evidence>
<dbReference type="CDD" id="cd09898">
    <property type="entry name" value="H3TH_53EXO"/>
    <property type="match status" value="1"/>
</dbReference>
<gene>
    <name evidence="17" type="primary">polA</name>
    <name evidence="21" type="ORF">IV36_GL000026</name>
</gene>
<dbReference type="FunFam" id="3.40.50.1010:FF:000001">
    <property type="entry name" value="DNA polymerase I"/>
    <property type="match status" value="1"/>
</dbReference>
<evidence type="ECO:0000256" key="5">
    <source>
        <dbReference type="ARBA" id="ARBA00022679"/>
    </source>
</evidence>
<dbReference type="SUPFAM" id="SSF88723">
    <property type="entry name" value="PIN domain-like"/>
    <property type="match status" value="1"/>
</dbReference>
<dbReference type="InterPro" id="IPR001098">
    <property type="entry name" value="DNA-dir_DNA_pol_A_palm_dom"/>
</dbReference>
<dbReference type="InterPro" id="IPR019760">
    <property type="entry name" value="DNA-dir_DNA_pol_A_CS"/>
</dbReference>
<dbReference type="Gene3D" id="1.20.1060.10">
    <property type="entry name" value="Taq DNA Polymerase, Chain T, domain 4"/>
    <property type="match status" value="1"/>
</dbReference>
<dbReference type="GO" id="GO:0003887">
    <property type="term" value="F:DNA-directed DNA polymerase activity"/>
    <property type="evidence" value="ECO:0007669"/>
    <property type="project" value="UniProtKB-UniRule"/>
</dbReference>
<dbReference type="InterPro" id="IPR002421">
    <property type="entry name" value="5-3_exonuclease"/>
</dbReference>
<keyword evidence="14 17" id="KW-0234">DNA repair</keyword>
<dbReference type="GO" id="GO:0008409">
    <property type="term" value="F:5'-3' exonuclease activity"/>
    <property type="evidence" value="ECO:0007669"/>
    <property type="project" value="InterPro"/>
</dbReference>
<dbReference type="FunFam" id="1.10.150.20:FF:000003">
    <property type="entry name" value="DNA polymerase I"/>
    <property type="match status" value="1"/>
</dbReference>
<dbReference type="NCBIfam" id="NF004397">
    <property type="entry name" value="PRK05755.1"/>
    <property type="match status" value="1"/>
</dbReference>